<keyword evidence="3" id="KW-0808">Transferase</keyword>
<dbReference type="Proteomes" id="UP000054302">
    <property type="component" value="Unassembled WGS sequence"/>
</dbReference>
<dbReference type="Gene3D" id="3.40.50.150">
    <property type="entry name" value="Vaccinia Virus protein VP39"/>
    <property type="match status" value="1"/>
</dbReference>
<dbReference type="InterPro" id="IPR029063">
    <property type="entry name" value="SAM-dependent_MTases_sf"/>
</dbReference>
<evidence type="ECO:0000313" key="13">
    <source>
        <dbReference type="EMBL" id="KIV94598.1"/>
    </source>
</evidence>
<evidence type="ECO:0000256" key="3">
    <source>
        <dbReference type="ARBA" id="ARBA00022679"/>
    </source>
</evidence>
<gene>
    <name evidence="13" type="ORF">PV10_02350</name>
</gene>
<dbReference type="InterPro" id="IPR008576">
    <property type="entry name" value="MeTrfase_NTM1"/>
</dbReference>
<evidence type="ECO:0000256" key="8">
    <source>
        <dbReference type="ARBA" id="ARBA00047306"/>
    </source>
</evidence>
<feature type="binding site" evidence="11">
    <location>
        <begin position="159"/>
        <end position="160"/>
    </location>
    <ligand>
        <name>S-adenosyl-L-methionine</name>
        <dbReference type="ChEBI" id="CHEBI:59789"/>
    </ligand>
</feature>
<dbReference type="GO" id="GO:0005737">
    <property type="term" value="C:cytoplasm"/>
    <property type="evidence" value="ECO:0007669"/>
    <property type="project" value="TreeGrafter"/>
</dbReference>
<dbReference type="VEuPathDB" id="FungiDB:PV10_02350"/>
<reference evidence="13 14" key="1">
    <citation type="submission" date="2015-01" db="EMBL/GenBank/DDBJ databases">
        <title>The Genome Sequence of Exophiala mesophila CBS40295.</title>
        <authorList>
            <consortium name="The Broad Institute Genomics Platform"/>
            <person name="Cuomo C."/>
            <person name="de Hoog S."/>
            <person name="Gorbushina A."/>
            <person name="Stielow B."/>
            <person name="Teixiera M."/>
            <person name="Abouelleil A."/>
            <person name="Chapman S.B."/>
            <person name="Priest M."/>
            <person name="Young S.K."/>
            <person name="Wortman J."/>
            <person name="Nusbaum C."/>
            <person name="Birren B."/>
        </authorList>
    </citation>
    <scope>NUCLEOTIDE SEQUENCE [LARGE SCALE GENOMIC DNA]</scope>
    <source>
        <strain evidence="13 14">CBS 40295</strain>
    </source>
</reference>
<dbReference type="HOGENOM" id="CLU_055356_2_1_1"/>
<evidence type="ECO:0000256" key="11">
    <source>
        <dbReference type="PIRSR" id="PIRSR016958-1"/>
    </source>
</evidence>
<dbReference type="SUPFAM" id="SSF53335">
    <property type="entry name" value="S-adenosyl-L-methionine-dependent methyltransferases"/>
    <property type="match status" value="1"/>
</dbReference>
<comment type="similarity">
    <text evidence="1">Belongs to the methyltransferase superfamily. NTM1 family.</text>
</comment>
<feature type="binding site" evidence="11">
    <location>
        <position position="107"/>
    </location>
    <ligand>
        <name>S-adenosyl-L-methionine</name>
        <dbReference type="ChEBI" id="CHEBI:59789"/>
    </ligand>
</feature>
<organism evidence="13 14">
    <name type="scientific">Exophiala mesophila</name>
    <name type="common">Black yeast-like fungus</name>
    <dbReference type="NCBI Taxonomy" id="212818"/>
    <lineage>
        <taxon>Eukaryota</taxon>
        <taxon>Fungi</taxon>
        <taxon>Dikarya</taxon>
        <taxon>Ascomycota</taxon>
        <taxon>Pezizomycotina</taxon>
        <taxon>Eurotiomycetes</taxon>
        <taxon>Chaetothyriomycetidae</taxon>
        <taxon>Chaetothyriales</taxon>
        <taxon>Herpotrichiellaceae</taxon>
        <taxon>Exophiala</taxon>
    </lineage>
</organism>
<dbReference type="GO" id="GO:0032259">
    <property type="term" value="P:methylation"/>
    <property type="evidence" value="ECO:0007669"/>
    <property type="project" value="UniProtKB-KW"/>
</dbReference>
<feature type="binding site" evidence="11">
    <location>
        <position position="112"/>
    </location>
    <ligand>
        <name>S-adenosyl-L-methionine</name>
        <dbReference type="ChEBI" id="CHEBI:59789"/>
    </ligand>
</feature>
<dbReference type="OMA" id="PVRMYCL"/>
<dbReference type="AlphaFoldDB" id="A0A0D2A6J5"/>
<name>A0A0D2A6J5_EXOME</name>
<dbReference type="STRING" id="212818.A0A0D2A6J5"/>
<feature type="compositionally biased region" description="Low complexity" evidence="12">
    <location>
        <begin position="64"/>
        <end position="95"/>
    </location>
</feature>
<accession>A0A0D2A6J5</accession>
<comment type="catalytic activity">
    <reaction evidence="10">
        <text>N-terminal L-alanyl-L-prolyl-L-lysyl-[protein] + 3 S-adenosyl-L-methionine = N-terminal N,N,N-trimethyl-L-alanyl-L-prolyl-L-lysyl-[protein] + 3 S-adenosyl-L-homocysteine + 3 H(+)</text>
        <dbReference type="Rhea" id="RHEA:54712"/>
        <dbReference type="Rhea" id="RHEA-COMP:13785"/>
        <dbReference type="Rhea" id="RHEA-COMP:13971"/>
        <dbReference type="ChEBI" id="CHEBI:15378"/>
        <dbReference type="ChEBI" id="CHEBI:57856"/>
        <dbReference type="ChEBI" id="CHEBI:59789"/>
        <dbReference type="ChEBI" id="CHEBI:138057"/>
        <dbReference type="ChEBI" id="CHEBI:138315"/>
        <dbReference type="EC" id="2.1.1.244"/>
    </reaction>
</comment>
<dbReference type="PANTHER" id="PTHR12753:SF0">
    <property type="entry name" value="ALPHA N-TERMINAL PROTEIN METHYLTRANSFERASE 1"/>
    <property type="match status" value="1"/>
</dbReference>
<feature type="region of interest" description="Disordered" evidence="12">
    <location>
        <begin position="61"/>
        <end position="95"/>
    </location>
</feature>
<evidence type="ECO:0000256" key="1">
    <source>
        <dbReference type="ARBA" id="ARBA00009059"/>
    </source>
</evidence>
<dbReference type="PANTHER" id="PTHR12753">
    <property type="entry name" value="AD-003 - RELATED"/>
    <property type="match status" value="1"/>
</dbReference>
<feature type="binding site" evidence="11">
    <location>
        <position position="187"/>
    </location>
    <ligand>
        <name>S-adenosyl-L-methionine</name>
        <dbReference type="ChEBI" id="CHEBI:59789"/>
    </ligand>
</feature>
<evidence type="ECO:0000256" key="2">
    <source>
        <dbReference type="ARBA" id="ARBA00022603"/>
    </source>
</evidence>
<dbReference type="Pfam" id="PF05891">
    <property type="entry name" value="Methyltransf_PK"/>
    <property type="match status" value="2"/>
</dbReference>
<dbReference type="RefSeq" id="XP_016226172.1">
    <property type="nucleotide sequence ID" value="XM_016366654.1"/>
</dbReference>
<dbReference type="EMBL" id="KN847521">
    <property type="protein sequence ID" value="KIV94598.1"/>
    <property type="molecule type" value="Genomic_DNA"/>
</dbReference>
<evidence type="ECO:0000256" key="6">
    <source>
        <dbReference type="ARBA" id="ARBA00039449"/>
    </source>
</evidence>
<evidence type="ECO:0000313" key="14">
    <source>
        <dbReference type="Proteomes" id="UP000054302"/>
    </source>
</evidence>
<sequence>MNSDTSDPSAIDSQISTADQISYWQSISADVDGMLGGFPQVSRIDIQFSRNFIQKLRRLDNRSTRATSTSTSTSPIQNTAQAQSQSQSPTNTHTNTTYTFQHALEPGAGIGRVTLNLLAPLCAHIDIVEPIEKFTAVLTAPESPLVKNHQLSRVWNLPLQDWTPTLPPAYTANTTTSSPKYDLIFNQWCLNHLSFTSLVAYFKSLIPLLLPTGWIVVKENLSSDAFGADIFDADDSSVTRSDANWRAAFTEAGLRLVKTDLQTGFPKELKLYPVRIYALRPVE</sequence>
<evidence type="ECO:0000256" key="5">
    <source>
        <dbReference type="ARBA" id="ARBA00039112"/>
    </source>
</evidence>
<dbReference type="OrthoDB" id="1298661at2759"/>
<protein>
    <recommendedName>
        <fullName evidence="6">Alpha N-terminal protein methyltransferase 1</fullName>
        <ecNumber evidence="5">2.1.1.244</ecNumber>
    </recommendedName>
    <alternativeName>
        <fullName evidence="7">X-Pro-Lys N-terminal protein methyltransferase 1</fullName>
    </alternativeName>
</protein>
<dbReference type="EC" id="2.1.1.244" evidence="5"/>
<evidence type="ECO:0000256" key="12">
    <source>
        <dbReference type="SAM" id="MobiDB-lite"/>
    </source>
</evidence>
<comment type="catalytic activity">
    <reaction evidence="9">
        <text>N-terminal L-prolyl-L-prolyl-L-lysyl-[protein] + 2 S-adenosyl-L-methionine = N-terminal N,N-dimethyl-L-prolyl-L-prolyl-L-lysyl-[protein] + 2 S-adenosyl-L-homocysteine + 2 H(+)</text>
        <dbReference type="Rhea" id="RHEA:54736"/>
        <dbReference type="Rhea" id="RHEA-COMP:13787"/>
        <dbReference type="Rhea" id="RHEA-COMP:13974"/>
        <dbReference type="ChEBI" id="CHEBI:15378"/>
        <dbReference type="ChEBI" id="CHEBI:57856"/>
        <dbReference type="ChEBI" id="CHEBI:59789"/>
        <dbReference type="ChEBI" id="CHEBI:138059"/>
        <dbReference type="ChEBI" id="CHEBI:138318"/>
        <dbReference type="EC" id="2.1.1.244"/>
    </reaction>
</comment>
<evidence type="ECO:0000256" key="10">
    <source>
        <dbReference type="ARBA" id="ARBA00048167"/>
    </source>
</evidence>
<comment type="catalytic activity">
    <reaction evidence="8">
        <text>N-terminal L-seryl-L-prolyl-L-lysyl-[protein] + 3 S-adenosyl-L-methionine = N-terminal N,N,N-trimethyl-L-seryl-L-prolyl-L-lysyl-[protein] + 3 S-adenosyl-L-homocysteine + 3 H(+)</text>
        <dbReference type="Rhea" id="RHEA:54724"/>
        <dbReference type="Rhea" id="RHEA-COMP:13789"/>
        <dbReference type="Rhea" id="RHEA-COMP:13973"/>
        <dbReference type="ChEBI" id="CHEBI:15378"/>
        <dbReference type="ChEBI" id="CHEBI:57856"/>
        <dbReference type="ChEBI" id="CHEBI:59789"/>
        <dbReference type="ChEBI" id="CHEBI:138061"/>
        <dbReference type="ChEBI" id="CHEBI:138317"/>
        <dbReference type="EC" id="2.1.1.244"/>
    </reaction>
</comment>
<evidence type="ECO:0000256" key="7">
    <source>
        <dbReference type="ARBA" id="ARBA00043129"/>
    </source>
</evidence>
<dbReference type="GeneID" id="27320195"/>
<dbReference type="GO" id="GO:0071885">
    <property type="term" value="F:N-terminal protein N-methyltransferase activity"/>
    <property type="evidence" value="ECO:0007669"/>
    <property type="project" value="UniProtKB-EC"/>
</dbReference>
<proteinExistence type="inferred from homology"/>
<dbReference type="PIRSF" id="PIRSF016958">
    <property type="entry name" value="DUF858_MeTrfase_lik"/>
    <property type="match status" value="1"/>
</dbReference>
<evidence type="ECO:0000256" key="9">
    <source>
        <dbReference type="ARBA" id="ARBA00047885"/>
    </source>
</evidence>
<keyword evidence="14" id="KW-1185">Reference proteome</keyword>
<evidence type="ECO:0000256" key="4">
    <source>
        <dbReference type="ARBA" id="ARBA00022691"/>
    </source>
</evidence>
<keyword evidence="4 11" id="KW-0949">S-adenosyl-L-methionine</keyword>
<keyword evidence="2" id="KW-0489">Methyltransferase</keyword>